<gene>
    <name evidence="2" type="ORF">bsdE14_28760</name>
</gene>
<accession>A0ABQ5N8C4</accession>
<evidence type="ECO:0008006" key="4">
    <source>
        <dbReference type="Google" id="ProtNLM"/>
    </source>
</evidence>
<comment type="caution">
    <text evidence="2">The sequence shown here is derived from an EMBL/GenBank/DDBJ whole genome shotgun (WGS) entry which is preliminary data.</text>
</comment>
<dbReference type="Pfam" id="PF04519">
    <property type="entry name" value="Bactofilin"/>
    <property type="match status" value="1"/>
</dbReference>
<dbReference type="RefSeq" id="WP_264850770.1">
    <property type="nucleotide sequence ID" value="NZ_BRXR01000001.1"/>
</dbReference>
<sequence>MFNEKEKVSNKIETLIGEQCAIVGNFKGSGLLKLDGSVDGDINWVDDIMFGIASYCKSNISCKNAYVSGKIDGNVICEDTLTIESSGKVTGDITVKNIIIKEGGSFDGKCTMLTTKPATEILE</sequence>
<comment type="similarity">
    <text evidence="1">Belongs to the bactofilin family.</text>
</comment>
<evidence type="ECO:0000313" key="3">
    <source>
        <dbReference type="Proteomes" id="UP001208567"/>
    </source>
</evidence>
<dbReference type="EMBL" id="BRXR01000001">
    <property type="protein sequence ID" value="GLC31466.1"/>
    <property type="molecule type" value="Genomic_DNA"/>
</dbReference>
<evidence type="ECO:0000256" key="1">
    <source>
        <dbReference type="ARBA" id="ARBA00044755"/>
    </source>
</evidence>
<name>A0ABQ5N8C4_9CLOT</name>
<dbReference type="Proteomes" id="UP001208567">
    <property type="component" value="Unassembled WGS sequence"/>
</dbReference>
<dbReference type="PANTHER" id="PTHR35024:SF4">
    <property type="entry name" value="POLYMER-FORMING CYTOSKELETAL PROTEIN"/>
    <property type="match status" value="1"/>
</dbReference>
<dbReference type="InterPro" id="IPR007607">
    <property type="entry name" value="BacA/B"/>
</dbReference>
<keyword evidence="3" id="KW-1185">Reference proteome</keyword>
<organism evidence="2 3">
    <name type="scientific">Clostridium omnivorum</name>
    <dbReference type="NCBI Taxonomy" id="1604902"/>
    <lineage>
        <taxon>Bacteria</taxon>
        <taxon>Bacillati</taxon>
        <taxon>Bacillota</taxon>
        <taxon>Clostridia</taxon>
        <taxon>Eubacteriales</taxon>
        <taxon>Clostridiaceae</taxon>
        <taxon>Clostridium</taxon>
    </lineage>
</organism>
<evidence type="ECO:0000313" key="2">
    <source>
        <dbReference type="EMBL" id="GLC31466.1"/>
    </source>
</evidence>
<protein>
    <recommendedName>
        <fullName evidence="4">Polymer-forming cytoskeletal protein</fullName>
    </recommendedName>
</protein>
<dbReference type="PANTHER" id="PTHR35024">
    <property type="entry name" value="HYPOTHETICAL CYTOSOLIC PROTEIN"/>
    <property type="match status" value="1"/>
</dbReference>
<reference evidence="2 3" key="1">
    <citation type="journal article" date="2024" name="Int. J. Syst. Evol. Microbiol.">
        <title>Clostridium omnivorum sp. nov., isolated from anoxic soil under the treatment of reductive soil disinfestation.</title>
        <authorList>
            <person name="Ueki A."/>
            <person name="Tonouchi A."/>
            <person name="Kaku N."/>
            <person name="Honma S."/>
            <person name="Ueki K."/>
        </authorList>
    </citation>
    <scope>NUCLEOTIDE SEQUENCE [LARGE SCALE GENOMIC DNA]</scope>
    <source>
        <strain evidence="2 3">E14</strain>
    </source>
</reference>
<proteinExistence type="inferred from homology"/>